<dbReference type="InterPro" id="IPR036249">
    <property type="entry name" value="Thioredoxin-like_sf"/>
</dbReference>
<dbReference type="OrthoDB" id="6120799at2"/>
<reference evidence="1 2" key="1">
    <citation type="submission" date="2013-08" db="EMBL/GenBank/DDBJ databases">
        <authorList>
            <person name="Huang J."/>
            <person name="Wang G."/>
        </authorList>
    </citation>
    <scope>NUCLEOTIDE SEQUENCE [LARGE SCALE GENOMIC DNA]</scope>
    <source>
        <strain evidence="1 2">BH030004</strain>
    </source>
</reference>
<dbReference type="EMBL" id="AVPF01000030">
    <property type="protein sequence ID" value="KGX86522.1"/>
    <property type="molecule type" value="Genomic_DNA"/>
</dbReference>
<dbReference type="Proteomes" id="UP000030403">
    <property type="component" value="Unassembled WGS sequence"/>
</dbReference>
<evidence type="ECO:0000313" key="1">
    <source>
        <dbReference type="EMBL" id="KGX86522.1"/>
    </source>
</evidence>
<dbReference type="Pfam" id="PF14595">
    <property type="entry name" value="Thioredoxin_9"/>
    <property type="match status" value="1"/>
</dbReference>
<dbReference type="STRING" id="1385511.GCA_000425225_01768"/>
<dbReference type="CDD" id="cd02947">
    <property type="entry name" value="TRX_family"/>
    <property type="match status" value="1"/>
</dbReference>
<protein>
    <submittedName>
        <fullName evidence="1">Thioredoxin</fullName>
    </submittedName>
</protein>
<accession>A0A0A5HSF0</accession>
<dbReference type="eggNOG" id="COG0526">
    <property type="taxonomic scope" value="Bacteria"/>
</dbReference>
<comment type="caution">
    <text evidence="1">The sequence shown here is derived from an EMBL/GenBank/DDBJ whole genome shotgun (WGS) entry which is preliminary data.</text>
</comment>
<evidence type="ECO:0000313" key="2">
    <source>
        <dbReference type="Proteomes" id="UP000030403"/>
    </source>
</evidence>
<organism evidence="1 2">
    <name type="scientific">Pontibacillus marinus BH030004 = DSM 16465</name>
    <dbReference type="NCBI Taxonomy" id="1385511"/>
    <lineage>
        <taxon>Bacteria</taxon>
        <taxon>Bacillati</taxon>
        <taxon>Bacillota</taxon>
        <taxon>Bacilli</taxon>
        <taxon>Bacillales</taxon>
        <taxon>Bacillaceae</taxon>
        <taxon>Pontibacillus</taxon>
    </lineage>
</organism>
<dbReference type="SUPFAM" id="SSF52833">
    <property type="entry name" value="Thioredoxin-like"/>
    <property type="match status" value="1"/>
</dbReference>
<dbReference type="AlphaFoldDB" id="A0A0A5HSF0"/>
<name>A0A0A5HSF0_9BACI</name>
<dbReference type="Gene3D" id="3.40.30.10">
    <property type="entry name" value="Glutaredoxin"/>
    <property type="match status" value="1"/>
</dbReference>
<dbReference type="RefSeq" id="WP_027445800.1">
    <property type="nucleotide sequence ID" value="NZ_AULJ01000018.1"/>
</dbReference>
<sequence length="182" mass="21454">MNLKEWFEKGMAPQEYVSAMNKHQDNLVYVYKTFDLPDDQDFFKYLKDQNLSVLVITEDWCGDAMLNIPILLRICEAGNINARMLPRDEHPELMDQYLTNGSKSIPIFIFFNSDGEQKAVWGPRAPQLQELVDESRENLPSQDSPDFEEKQREMILFLTKAYRENNALWTEVYESLKRTLYK</sequence>
<proteinExistence type="predicted"/>
<keyword evidence="2" id="KW-1185">Reference proteome</keyword>
<gene>
    <name evidence="1" type="ORF">N783_11935</name>
</gene>